<accession>M3Y9C9</accession>
<sequence length="169" mass="18508">MFLKAYSLSTQKVHGGTYKPPKPVFSFWDSNPIPMWQVTVTSRLSDEESRTVRTGAGSGCAGVTTGLLWIKDDSACPELSWIMDLTNEAAVKPLPPARRCPPGGPGPCLIIHCSFSGVWRRCSEACCSPGWVLDGSMPAPHSPPATVPWWIFRKLHISEPHFQIPVFCG</sequence>
<dbReference type="HOGENOM" id="CLU_1578000_0_0_1"/>
<dbReference type="InParanoid" id="M3Y9C9"/>
<dbReference type="EMBL" id="AEYP01063000">
    <property type="status" value="NOT_ANNOTATED_CDS"/>
    <property type="molecule type" value="Genomic_DNA"/>
</dbReference>
<proteinExistence type="predicted"/>
<organism evidence="1">
    <name type="scientific">Mustela putorius furo</name>
    <name type="common">European domestic ferret</name>
    <name type="synonym">Mustela furo</name>
    <dbReference type="NCBI Taxonomy" id="9669"/>
    <lineage>
        <taxon>Eukaryota</taxon>
        <taxon>Metazoa</taxon>
        <taxon>Chordata</taxon>
        <taxon>Craniata</taxon>
        <taxon>Vertebrata</taxon>
        <taxon>Euteleostomi</taxon>
        <taxon>Mammalia</taxon>
        <taxon>Eutheria</taxon>
        <taxon>Laurasiatheria</taxon>
        <taxon>Carnivora</taxon>
        <taxon>Caniformia</taxon>
        <taxon>Musteloidea</taxon>
        <taxon>Mustelidae</taxon>
        <taxon>Mustelinae</taxon>
        <taxon>Mustela</taxon>
    </lineage>
</organism>
<dbReference type="AlphaFoldDB" id="M3Y9C9"/>
<dbReference type="Ensembl" id="ENSMPUT00000008061.1">
    <property type="protein sequence ID" value="ENSMPUP00000007936.1"/>
    <property type="gene ID" value="ENSMPUG00000007994.1"/>
</dbReference>
<reference evidence="1" key="1">
    <citation type="submission" date="2024-06" db="UniProtKB">
        <authorList>
            <consortium name="Ensembl"/>
        </authorList>
    </citation>
    <scope>IDENTIFICATION</scope>
</reference>
<evidence type="ECO:0000313" key="1">
    <source>
        <dbReference type="Ensembl" id="ENSMPUP00000007936.1"/>
    </source>
</evidence>
<protein>
    <submittedName>
        <fullName evidence="1">Uncharacterized protein</fullName>
    </submittedName>
</protein>
<name>M3Y9C9_MUSPF</name>